<dbReference type="Proteomes" id="UP000293142">
    <property type="component" value="Unassembled WGS sequence"/>
</dbReference>
<reference evidence="4 5" key="1">
    <citation type="submission" date="2019-02" db="EMBL/GenBank/DDBJ databases">
        <title>Paenibacillus sp. nov., isolated from surface-sterilized tissue of Thalictrum simplex L.</title>
        <authorList>
            <person name="Tuo L."/>
        </authorList>
    </citation>
    <scope>NUCLEOTIDE SEQUENCE [LARGE SCALE GENOMIC DNA]</scope>
    <source>
        <strain evidence="4 5">N2SHLJ1</strain>
    </source>
</reference>
<dbReference type="GO" id="GO:0008484">
    <property type="term" value="F:sulfuric ester hydrolase activity"/>
    <property type="evidence" value="ECO:0007669"/>
    <property type="project" value="TreeGrafter"/>
</dbReference>
<dbReference type="InterPro" id="IPR000917">
    <property type="entry name" value="Sulfatase_N"/>
</dbReference>
<evidence type="ECO:0000256" key="2">
    <source>
        <dbReference type="ARBA" id="ARBA00022801"/>
    </source>
</evidence>
<keyword evidence="5" id="KW-1185">Reference proteome</keyword>
<evidence type="ECO:0000313" key="4">
    <source>
        <dbReference type="EMBL" id="TBL81966.1"/>
    </source>
</evidence>
<dbReference type="PANTHER" id="PTHR45953">
    <property type="entry name" value="IDURONATE 2-SULFATASE"/>
    <property type="match status" value="1"/>
</dbReference>
<evidence type="ECO:0000259" key="3">
    <source>
        <dbReference type="Pfam" id="PF00884"/>
    </source>
</evidence>
<dbReference type="EMBL" id="SIRE01000001">
    <property type="protein sequence ID" value="TBL81966.1"/>
    <property type="molecule type" value="Genomic_DNA"/>
</dbReference>
<accession>A0A4Q9DZU8</accession>
<organism evidence="4 5">
    <name type="scientific">Paenibacillus thalictri</name>
    <dbReference type="NCBI Taxonomy" id="2527873"/>
    <lineage>
        <taxon>Bacteria</taxon>
        <taxon>Bacillati</taxon>
        <taxon>Bacillota</taxon>
        <taxon>Bacilli</taxon>
        <taxon>Bacillales</taxon>
        <taxon>Paenibacillaceae</taxon>
        <taxon>Paenibacillus</taxon>
    </lineage>
</organism>
<protein>
    <recommendedName>
        <fullName evidence="3">Sulfatase N-terminal domain-containing protein</fullName>
    </recommendedName>
</protein>
<dbReference type="InterPro" id="IPR017850">
    <property type="entry name" value="Alkaline_phosphatase_core_sf"/>
</dbReference>
<proteinExistence type="predicted"/>
<evidence type="ECO:0000256" key="1">
    <source>
        <dbReference type="ARBA" id="ARBA00022723"/>
    </source>
</evidence>
<keyword evidence="2" id="KW-0378">Hydrolase</keyword>
<dbReference type="Gene3D" id="3.40.720.10">
    <property type="entry name" value="Alkaline Phosphatase, subunit A"/>
    <property type="match status" value="1"/>
</dbReference>
<dbReference type="OrthoDB" id="9762324at2"/>
<comment type="caution">
    <text evidence="4">The sequence shown here is derived from an EMBL/GenBank/DDBJ whole genome shotgun (WGS) entry which is preliminary data.</text>
</comment>
<sequence>MKGDLHMTEANREPQQRPHILFITTDELRKMTLSCYGGRSVNTPHIDAIGEKGIRFDSAYTASPWCLPSRCAMLTGQFPHNSGAYSNFRKCELSAGIPNMFQAFGGNGYQTALIGKCHFTPVPYKETRPDVTLPYDEFRDYYMSLGLDHLDLQDDKQVSVWFYDDYAKELDAAGYLEAYRRDTWDIKGKSKVFPFPGPEEWHPDSWVGRKALSYIENYDADTPLFAWVSFSGPHYPFDAPESYYDRVDMTQDEPRRVRDGELDDPQRIHYRSMHGPGNIDGAGAAPERACKNYTEAYWHELRRNYYANMAQIDDYVGQIVQAAERKFGGNVLVIFTADHGEMLGNHGIWGKNDCMYEDVWNVPLLVRYPETGGAAETAELHGVVTDARVMLTDIMATCLAAAGLPEVPGDGRDFLQSMRDGGHRYVFAEGEGFIAVSDGTLKYVQTQKDGLAYAEMFDLSNDPHEYENIVEKPEYAAPLARLRKAIIDHFMPKLLA</sequence>
<evidence type="ECO:0000313" key="5">
    <source>
        <dbReference type="Proteomes" id="UP000293142"/>
    </source>
</evidence>
<dbReference type="SUPFAM" id="SSF53649">
    <property type="entry name" value="Alkaline phosphatase-like"/>
    <property type="match status" value="1"/>
</dbReference>
<dbReference type="Pfam" id="PF00884">
    <property type="entry name" value="Sulfatase"/>
    <property type="match status" value="1"/>
</dbReference>
<gene>
    <name evidence="4" type="ORF">EYB31_00190</name>
</gene>
<dbReference type="GO" id="GO:0046872">
    <property type="term" value="F:metal ion binding"/>
    <property type="evidence" value="ECO:0007669"/>
    <property type="project" value="UniProtKB-KW"/>
</dbReference>
<dbReference type="PANTHER" id="PTHR45953:SF1">
    <property type="entry name" value="IDURONATE 2-SULFATASE"/>
    <property type="match status" value="1"/>
</dbReference>
<name>A0A4Q9DZU8_9BACL</name>
<feature type="domain" description="Sulfatase N-terminal" evidence="3">
    <location>
        <begin position="18"/>
        <end position="403"/>
    </location>
</feature>
<dbReference type="AlphaFoldDB" id="A0A4Q9DZU8"/>
<keyword evidence="1" id="KW-0479">Metal-binding</keyword>
<dbReference type="GO" id="GO:0005737">
    <property type="term" value="C:cytoplasm"/>
    <property type="evidence" value="ECO:0007669"/>
    <property type="project" value="TreeGrafter"/>
</dbReference>